<dbReference type="Proteomes" id="UP001633002">
    <property type="component" value="Unassembled WGS sequence"/>
</dbReference>
<keyword evidence="2" id="KW-1185">Reference proteome</keyword>
<evidence type="ECO:0000313" key="1">
    <source>
        <dbReference type="EMBL" id="KAL3692319.1"/>
    </source>
</evidence>
<dbReference type="EMBL" id="JBJQOH010000003">
    <property type="protein sequence ID" value="KAL3692319.1"/>
    <property type="molecule type" value="Genomic_DNA"/>
</dbReference>
<accession>A0ABD3HPG2</accession>
<protein>
    <submittedName>
        <fullName evidence="1">Uncharacterized protein</fullName>
    </submittedName>
</protein>
<proteinExistence type="predicted"/>
<evidence type="ECO:0000313" key="2">
    <source>
        <dbReference type="Proteomes" id="UP001633002"/>
    </source>
</evidence>
<dbReference type="AlphaFoldDB" id="A0ABD3HPG2"/>
<reference evidence="1 2" key="1">
    <citation type="submission" date="2024-09" db="EMBL/GenBank/DDBJ databases">
        <title>Chromosome-scale assembly of Riccia sorocarpa.</title>
        <authorList>
            <person name="Paukszto L."/>
        </authorList>
    </citation>
    <scope>NUCLEOTIDE SEQUENCE [LARGE SCALE GENOMIC DNA]</scope>
    <source>
        <strain evidence="1">LP-2024</strain>
        <tissue evidence="1">Aerial parts of the thallus</tissue>
    </source>
</reference>
<organism evidence="1 2">
    <name type="scientific">Riccia sorocarpa</name>
    <dbReference type="NCBI Taxonomy" id="122646"/>
    <lineage>
        <taxon>Eukaryota</taxon>
        <taxon>Viridiplantae</taxon>
        <taxon>Streptophyta</taxon>
        <taxon>Embryophyta</taxon>
        <taxon>Marchantiophyta</taxon>
        <taxon>Marchantiopsida</taxon>
        <taxon>Marchantiidae</taxon>
        <taxon>Marchantiales</taxon>
        <taxon>Ricciaceae</taxon>
        <taxon>Riccia</taxon>
    </lineage>
</organism>
<sequence>MVDPLRGPPDLERNAVKKLECQGWHFKNSRVRFQAAYKQEIDLGVFVRCEGARGTVDETIEKAITNEEILQNQETIQSVEQSSFCAVPTSGSFYRRPEVERRVQKSERNPSVQQISFVFSLA</sequence>
<name>A0ABD3HPG2_9MARC</name>
<comment type="caution">
    <text evidence="1">The sequence shown here is derived from an EMBL/GenBank/DDBJ whole genome shotgun (WGS) entry which is preliminary data.</text>
</comment>
<gene>
    <name evidence="1" type="ORF">R1sor_005970</name>
</gene>